<evidence type="ECO:0000256" key="1">
    <source>
        <dbReference type="SAM" id="Phobius"/>
    </source>
</evidence>
<evidence type="ECO:0000313" key="2">
    <source>
        <dbReference type="EMBL" id="JAP08248.1"/>
    </source>
</evidence>
<sequence length="74" mass="8437">SLLCSRDLPLFFLPRDPPHSQTLTSLLPNILGSCDNSLRIPTPNQDSKISLFFLHKDSIFFFLCWILLLNGFSN</sequence>
<reference evidence="2" key="1">
    <citation type="submission" date="2015-12" db="EMBL/GenBank/DDBJ databases">
        <title>Gene expression during late stages of embryo sac development: a critical building block for successful pollen-pistil interactions.</title>
        <authorList>
            <person name="Liu Y."/>
            <person name="Joly V."/>
            <person name="Sabar M."/>
            <person name="Matton D.P."/>
        </authorList>
    </citation>
    <scope>NUCLEOTIDE SEQUENCE</scope>
</reference>
<proteinExistence type="predicted"/>
<feature type="non-terminal residue" evidence="2">
    <location>
        <position position="1"/>
    </location>
</feature>
<keyword evidence="1" id="KW-0812">Transmembrane</keyword>
<keyword evidence="1" id="KW-0472">Membrane</keyword>
<feature type="transmembrane region" description="Helical" evidence="1">
    <location>
        <begin position="49"/>
        <end position="68"/>
    </location>
</feature>
<dbReference type="EMBL" id="GEDG01037243">
    <property type="protein sequence ID" value="JAP08248.1"/>
    <property type="molecule type" value="Transcribed_RNA"/>
</dbReference>
<dbReference type="AlphaFoldDB" id="A0A0V0GJU5"/>
<name>A0A0V0GJU5_SOLCH</name>
<protein>
    <submittedName>
        <fullName evidence="2">Putative ovule protein</fullName>
    </submittedName>
</protein>
<organism evidence="2">
    <name type="scientific">Solanum chacoense</name>
    <name type="common">Chaco potato</name>
    <dbReference type="NCBI Taxonomy" id="4108"/>
    <lineage>
        <taxon>Eukaryota</taxon>
        <taxon>Viridiplantae</taxon>
        <taxon>Streptophyta</taxon>
        <taxon>Embryophyta</taxon>
        <taxon>Tracheophyta</taxon>
        <taxon>Spermatophyta</taxon>
        <taxon>Magnoliopsida</taxon>
        <taxon>eudicotyledons</taxon>
        <taxon>Gunneridae</taxon>
        <taxon>Pentapetalae</taxon>
        <taxon>asterids</taxon>
        <taxon>lamiids</taxon>
        <taxon>Solanales</taxon>
        <taxon>Solanaceae</taxon>
        <taxon>Solanoideae</taxon>
        <taxon>Solaneae</taxon>
        <taxon>Solanum</taxon>
    </lineage>
</organism>
<keyword evidence="1" id="KW-1133">Transmembrane helix</keyword>
<accession>A0A0V0GJU5</accession>